<reference evidence="2 3" key="1">
    <citation type="submission" date="2013-12" db="EMBL/GenBank/DDBJ databases">
        <authorList>
            <person name="Tong Y."/>
            <person name="Zhang J."/>
            <person name="Huang Y."/>
            <person name="Li S."/>
            <person name="Pei G."/>
            <person name="Zhang Z."/>
            <person name="Mi Z."/>
            <person name="An X."/>
        </authorList>
    </citation>
    <scope>NUCLEOTIDE SEQUENCE [LARGE SCALE GENOMIC DNA]</scope>
    <source>
        <strain evidence="2">AMIV</strain>
    </source>
</reference>
<dbReference type="SUPFAM" id="SSF56112">
    <property type="entry name" value="Protein kinase-like (PK-like)"/>
    <property type="match status" value="1"/>
</dbReference>
<dbReference type="PANTHER" id="PTHR24419:SF18">
    <property type="entry name" value="SERINE_THREONINE-PROTEIN KINASE HASPIN"/>
    <property type="match status" value="1"/>
</dbReference>
<keyword evidence="2" id="KW-0418">Kinase</keyword>
<dbReference type="GO" id="GO:0005524">
    <property type="term" value="F:ATP binding"/>
    <property type="evidence" value="ECO:0007669"/>
    <property type="project" value="InterPro"/>
</dbReference>
<keyword evidence="3" id="KW-1185">Reference proteome</keyword>
<dbReference type="SMART" id="SM00220">
    <property type="entry name" value="S_TKc"/>
    <property type="match status" value="1"/>
</dbReference>
<evidence type="ECO:0000313" key="3">
    <source>
        <dbReference type="Proteomes" id="UP000110868"/>
    </source>
</evidence>
<dbReference type="GeneID" id="18938265"/>
<dbReference type="OrthoDB" id="5288at10239"/>
<dbReference type="InterPro" id="IPR000719">
    <property type="entry name" value="Prot_kinase_dom"/>
</dbReference>
<keyword evidence="2" id="KW-0808">Transferase</keyword>
<proteinExistence type="predicted"/>
<dbReference type="PROSITE" id="PS50011">
    <property type="entry name" value="PROTEIN_KINASE_DOM"/>
    <property type="match status" value="1"/>
</dbReference>
<dbReference type="PANTHER" id="PTHR24419">
    <property type="entry name" value="INTERLEUKIN-1 RECEPTOR-ASSOCIATED KINASE"/>
    <property type="match status" value="1"/>
</dbReference>
<dbReference type="Proteomes" id="UP000110868">
    <property type="component" value="Segment"/>
</dbReference>
<evidence type="ECO:0000313" key="2">
    <source>
        <dbReference type="EMBL" id="AHL67597.1"/>
    </source>
</evidence>
<dbReference type="GO" id="GO:0035556">
    <property type="term" value="P:intracellular signal transduction"/>
    <property type="evidence" value="ECO:0007669"/>
    <property type="project" value="TreeGrafter"/>
</dbReference>
<organism evidence="2 3">
    <name type="scientific">Chloriridovirus anopheles1</name>
    <dbReference type="NCBI Taxonomy" id="1465751"/>
    <lineage>
        <taxon>Viruses</taxon>
        <taxon>Varidnaviria</taxon>
        <taxon>Bamfordvirae</taxon>
        <taxon>Nucleocytoviricota</taxon>
        <taxon>Megaviricetes</taxon>
        <taxon>Pimascovirales</taxon>
        <taxon>Pimascovirales incertae sedis</taxon>
        <taxon>Iridoviridae</taxon>
        <taxon>Betairidovirinae</taxon>
        <taxon>Chloriridovirus</taxon>
    </lineage>
</organism>
<sequence>MKEEQIIANLSFSYFNHTLKEIAYFIPYFNENIFSSRLHPDAETLEKIFFMGCLYSTDISFPFKFNKNKDDLPFYIKKNQWLTDIKPFGSKSKQGVVSKSIIFDQFYIVVKKAKSSKFDGITIRDFCVGISLNKILNVAPFFVRTLGAFQYKNQFHIALEYIDGINLKDFITNTKNTFEDFVNIFFQILLGLEIAQNKLNFTHYDLHTDNVILVHNQKPIEIALYGCIYTVKYRYKPVMIDFGLSSVNVKNKTIGQDNLENKGIYAHASVGYDMYVFLLFCMDVVQNTNLSILKGINNLLKFFQESTGTSLDILTNNHIKALKKGVDKVLPNQFIQYLVQNYENYLDVHVAPQKTSSQCLLEPTFLKLGDLLKAPINTPTIGKSKKGFIKSTLDHINVYYWYKKKIELNPEEIKILLSEDKVTLNNFIDDLNLRQDVTVEQKDIFFTALEYYYLIIELELNKTKYRFYSDWLKEFRNTRVFKNIFQNLNKILLKERLTRIH</sequence>
<dbReference type="Gene3D" id="1.10.510.10">
    <property type="entry name" value="Transferase(Phosphotransferase) domain 1"/>
    <property type="match status" value="1"/>
</dbReference>
<protein>
    <submittedName>
        <fullName evidence="2">Tyrosine kinase</fullName>
    </submittedName>
</protein>
<dbReference type="GO" id="GO:0072354">
    <property type="term" value="F:histone H3T3 kinase activity"/>
    <property type="evidence" value="ECO:0007669"/>
    <property type="project" value="TreeGrafter"/>
</dbReference>
<accession>W8QRH8</accession>
<dbReference type="KEGG" id="vg:18938265"/>
<feature type="domain" description="Protein kinase" evidence="1">
    <location>
        <begin position="82"/>
        <end position="365"/>
    </location>
</feature>
<gene>
    <name evidence="2" type="ORF">AMIV_104</name>
</gene>
<dbReference type="InterPro" id="IPR011009">
    <property type="entry name" value="Kinase-like_dom_sf"/>
</dbReference>
<dbReference type="Pfam" id="PF00069">
    <property type="entry name" value="Pkinase"/>
    <property type="match status" value="1"/>
</dbReference>
<evidence type="ECO:0000259" key="1">
    <source>
        <dbReference type="PROSITE" id="PS50011"/>
    </source>
</evidence>
<name>W8QRH8_9VIRU</name>
<dbReference type="RefSeq" id="YP_009021181.1">
    <property type="nucleotide sequence ID" value="NC_023848.1"/>
</dbReference>
<dbReference type="EMBL" id="KF938901">
    <property type="protein sequence ID" value="AHL67597.1"/>
    <property type="molecule type" value="Genomic_DNA"/>
</dbReference>